<gene>
    <name evidence="2" type="ORF">HYN43_014290</name>
</gene>
<dbReference type="RefSeq" id="WP_119409991.1">
    <property type="nucleotide sequence ID" value="NZ_CP032869.1"/>
</dbReference>
<organism evidence="2 3">
    <name type="scientific">Mucilaginibacter celer</name>
    <dbReference type="NCBI Taxonomy" id="2305508"/>
    <lineage>
        <taxon>Bacteria</taxon>
        <taxon>Pseudomonadati</taxon>
        <taxon>Bacteroidota</taxon>
        <taxon>Sphingobacteriia</taxon>
        <taxon>Sphingobacteriales</taxon>
        <taxon>Sphingobacteriaceae</taxon>
        <taxon>Mucilaginibacter</taxon>
    </lineage>
</organism>
<dbReference type="Proteomes" id="UP000270046">
    <property type="component" value="Chromosome"/>
</dbReference>
<accession>A0A494VY26</accession>
<protein>
    <submittedName>
        <fullName evidence="2">Uncharacterized protein</fullName>
    </submittedName>
</protein>
<dbReference type="KEGG" id="muh:HYN43_014290"/>
<sequence>MSYFYIFLIGGSVLVFLILQFDKQQRKRVNTLLKSTNDVQPLLMMQSMGQKLNEINTVLAANTYNAAMPANIKQEIEVQLRQVTYDYNNGRITMQAYNNRLSDLLEKAGAR</sequence>
<proteinExistence type="predicted"/>
<dbReference type="EMBL" id="CP032869">
    <property type="protein sequence ID" value="AYL96393.1"/>
    <property type="molecule type" value="Genomic_DNA"/>
</dbReference>
<evidence type="ECO:0000313" key="3">
    <source>
        <dbReference type="Proteomes" id="UP000270046"/>
    </source>
</evidence>
<evidence type="ECO:0000313" key="2">
    <source>
        <dbReference type="EMBL" id="AYL96393.1"/>
    </source>
</evidence>
<keyword evidence="1" id="KW-0812">Transmembrane</keyword>
<feature type="transmembrane region" description="Helical" evidence="1">
    <location>
        <begin position="6"/>
        <end position="22"/>
    </location>
</feature>
<dbReference type="AlphaFoldDB" id="A0A494VY26"/>
<keyword evidence="1" id="KW-0472">Membrane</keyword>
<dbReference type="OrthoDB" id="796136at2"/>
<evidence type="ECO:0000256" key="1">
    <source>
        <dbReference type="SAM" id="Phobius"/>
    </source>
</evidence>
<keyword evidence="1" id="KW-1133">Transmembrane helix</keyword>
<reference evidence="2 3" key="1">
    <citation type="submission" date="2018-10" db="EMBL/GenBank/DDBJ databases">
        <title>Genome sequencing of Mucilaginibacter sp. HYN0043.</title>
        <authorList>
            <person name="Kim M."/>
            <person name="Yi H."/>
        </authorList>
    </citation>
    <scope>NUCLEOTIDE SEQUENCE [LARGE SCALE GENOMIC DNA]</scope>
    <source>
        <strain evidence="2 3">HYN0043</strain>
    </source>
</reference>
<keyword evidence="3" id="KW-1185">Reference proteome</keyword>
<name>A0A494VY26_9SPHI</name>